<dbReference type="AlphaFoldDB" id="A0A9P8NYX4"/>
<dbReference type="Gene3D" id="1.10.10.520">
    <property type="entry name" value="Ubiquitin activating enzymes (Uba3). Chain: B, domain 2"/>
    <property type="match status" value="1"/>
</dbReference>
<comment type="similarity">
    <text evidence="11">Belongs to the SPT3 family.</text>
</comment>
<dbReference type="GO" id="GO:0005634">
    <property type="term" value="C:nucleus"/>
    <property type="evidence" value="ECO:0007669"/>
    <property type="project" value="UniProtKB-SubCell"/>
</dbReference>
<dbReference type="Pfam" id="PF00899">
    <property type="entry name" value="ThiF"/>
    <property type="match status" value="1"/>
</dbReference>
<dbReference type="RefSeq" id="XP_046059151.1">
    <property type="nucleotide sequence ID" value="XM_046207494.1"/>
</dbReference>
<keyword evidence="7" id="KW-0805">Transcription regulation</keyword>
<comment type="pathway">
    <text evidence="13">Protein modification; protein neddylation.</text>
</comment>
<dbReference type="OrthoDB" id="10255449at2759"/>
<dbReference type="GO" id="GO:0006366">
    <property type="term" value="P:transcription by RNA polymerase II"/>
    <property type="evidence" value="ECO:0007669"/>
    <property type="project" value="InterPro"/>
</dbReference>
<evidence type="ECO:0000256" key="15">
    <source>
        <dbReference type="SAM" id="MobiDB-lite"/>
    </source>
</evidence>
<dbReference type="InterPro" id="IPR045886">
    <property type="entry name" value="ThiF/MoeB/HesA"/>
</dbReference>
<keyword evidence="3" id="KW-0963">Cytoplasm</keyword>
<dbReference type="GO" id="GO:0045116">
    <property type="term" value="P:protein neddylation"/>
    <property type="evidence" value="ECO:0007669"/>
    <property type="project" value="UniProtKB-UniRule"/>
</dbReference>
<reference evidence="17" key="1">
    <citation type="journal article" date="2021" name="Open Biol.">
        <title>Shared evolutionary footprints suggest mitochondrial oxidative damage underlies multiple complex I losses in fungi.</title>
        <authorList>
            <person name="Schikora-Tamarit M.A."/>
            <person name="Marcet-Houben M."/>
            <person name="Nosek J."/>
            <person name="Gabaldon T."/>
        </authorList>
    </citation>
    <scope>NUCLEOTIDE SEQUENCE</scope>
    <source>
        <strain evidence="17">CBS6075</strain>
    </source>
</reference>
<dbReference type="GO" id="GO:0046982">
    <property type="term" value="F:protein heterodimerization activity"/>
    <property type="evidence" value="ECO:0007669"/>
    <property type="project" value="InterPro"/>
</dbReference>
<comment type="catalytic activity">
    <reaction evidence="13">
        <text>ATP + [NEDD8 protein] + [E1 NEDD8-activating enzyme]-L-cysteine = AMP + diphosphate + [E1 NEDD8-activating enzyme]-S-[NEDD8 protein]-yl-L-cysteine.</text>
        <dbReference type="EC" id="6.2.1.64"/>
    </reaction>
</comment>
<dbReference type="Gene3D" id="3.40.50.720">
    <property type="entry name" value="NAD(P)-binding Rossmann-like Domain"/>
    <property type="match status" value="1"/>
</dbReference>
<dbReference type="InterPro" id="IPR033127">
    <property type="entry name" value="UBQ-activ_enz_E1_Cys_AS"/>
</dbReference>
<dbReference type="Proteomes" id="UP000769157">
    <property type="component" value="Unassembled WGS sequence"/>
</dbReference>
<dbReference type="PROSITE" id="PS00865">
    <property type="entry name" value="UBIQUITIN_ACTIVAT_2"/>
    <property type="match status" value="1"/>
</dbReference>
<proteinExistence type="inferred from homology"/>
<accession>A0A9P8NYX4</accession>
<keyword evidence="18" id="KW-1185">Reference proteome</keyword>
<evidence type="ECO:0000256" key="7">
    <source>
        <dbReference type="ARBA" id="ARBA00023015"/>
    </source>
</evidence>
<evidence type="ECO:0000256" key="9">
    <source>
        <dbReference type="ARBA" id="ARBA00023163"/>
    </source>
</evidence>
<evidence type="ECO:0000256" key="5">
    <source>
        <dbReference type="ARBA" id="ARBA00022786"/>
    </source>
</evidence>
<gene>
    <name evidence="17" type="ORF">OGAPHI_006228</name>
</gene>
<evidence type="ECO:0000256" key="6">
    <source>
        <dbReference type="ARBA" id="ARBA00022840"/>
    </source>
</evidence>
<keyword evidence="6 13" id="KW-0067">ATP-binding</keyword>
<evidence type="ECO:0000313" key="18">
    <source>
        <dbReference type="Proteomes" id="UP000769157"/>
    </source>
</evidence>
<dbReference type="InterPro" id="IPR035985">
    <property type="entry name" value="Ubiquitin-activating_enz"/>
</dbReference>
<evidence type="ECO:0000256" key="12">
    <source>
        <dbReference type="PROSITE-ProRule" id="PRU10132"/>
    </source>
</evidence>
<dbReference type="PANTHER" id="PTHR10953:SF6">
    <property type="entry name" value="NEDD8-ACTIVATING ENZYME E1 CATALYTIC SUBUNIT"/>
    <property type="match status" value="1"/>
</dbReference>
<evidence type="ECO:0000256" key="4">
    <source>
        <dbReference type="ARBA" id="ARBA00022741"/>
    </source>
</evidence>
<evidence type="ECO:0000256" key="8">
    <source>
        <dbReference type="ARBA" id="ARBA00023159"/>
    </source>
</evidence>
<dbReference type="Pfam" id="PF02269">
    <property type="entry name" value="TFIID-18kDa"/>
    <property type="match status" value="1"/>
</dbReference>
<dbReference type="GO" id="GO:0000124">
    <property type="term" value="C:SAGA complex"/>
    <property type="evidence" value="ECO:0007669"/>
    <property type="project" value="UniProtKB-ARBA"/>
</dbReference>
<evidence type="ECO:0000256" key="13">
    <source>
        <dbReference type="RuleBase" id="RU368009"/>
    </source>
</evidence>
<feature type="coiled-coil region" evidence="14">
    <location>
        <begin position="160"/>
        <end position="191"/>
    </location>
</feature>
<dbReference type="InterPro" id="IPR003195">
    <property type="entry name" value="TFIID_TAF13"/>
</dbReference>
<organism evidence="17 18">
    <name type="scientific">Ogataea philodendri</name>
    <dbReference type="NCBI Taxonomy" id="1378263"/>
    <lineage>
        <taxon>Eukaryota</taxon>
        <taxon>Fungi</taxon>
        <taxon>Dikarya</taxon>
        <taxon>Ascomycota</taxon>
        <taxon>Saccharomycotina</taxon>
        <taxon>Pichiomycetes</taxon>
        <taxon>Pichiales</taxon>
        <taxon>Pichiaceae</taxon>
        <taxon>Ogataea</taxon>
    </lineage>
</organism>
<comment type="caution">
    <text evidence="17">The sequence shown here is derived from an EMBL/GenBank/DDBJ whole genome shotgun (WGS) entry which is preliminary data.</text>
</comment>
<dbReference type="FunFam" id="1.10.20.10:FF:000023">
    <property type="entry name" value="transcription initiation protein SPT3 homolog"/>
    <property type="match status" value="1"/>
</dbReference>
<dbReference type="GO" id="GO:0006357">
    <property type="term" value="P:regulation of transcription by RNA polymerase II"/>
    <property type="evidence" value="ECO:0007669"/>
    <property type="project" value="UniProtKB-ARBA"/>
</dbReference>
<dbReference type="InterPro" id="IPR000594">
    <property type="entry name" value="ThiF_NAD_FAD-bd"/>
</dbReference>
<comment type="similarity">
    <text evidence="13">Belongs to the ubiquitin-activating E1 family. UBA3 subfamily.</text>
</comment>
<dbReference type="EMBL" id="JAEUBE010000414">
    <property type="protein sequence ID" value="KAH3662047.1"/>
    <property type="molecule type" value="Genomic_DNA"/>
</dbReference>
<feature type="domain" description="THIF-type NAD/FAD binding fold" evidence="16">
    <location>
        <begin position="315"/>
        <end position="588"/>
    </location>
</feature>
<dbReference type="GO" id="GO:0005524">
    <property type="term" value="F:ATP binding"/>
    <property type="evidence" value="ECO:0007669"/>
    <property type="project" value="UniProtKB-UniRule"/>
</dbReference>
<evidence type="ECO:0000256" key="2">
    <source>
        <dbReference type="ARBA" id="ARBA00004496"/>
    </source>
</evidence>
<comment type="subcellular location">
    <subcellularLocation>
        <location evidence="2">Cytoplasm</location>
    </subcellularLocation>
    <subcellularLocation>
        <location evidence="1">Nucleus</location>
    </subcellularLocation>
</comment>
<evidence type="ECO:0000313" key="17">
    <source>
        <dbReference type="EMBL" id="KAH3662047.1"/>
    </source>
</evidence>
<comment type="function">
    <text evidence="13">Catalytic subunit of the dimeric E1 enzyme, which activates NEDD8.</text>
</comment>
<dbReference type="PANTHER" id="PTHR10953">
    <property type="entry name" value="UBIQUITIN-ACTIVATING ENZYME E1"/>
    <property type="match status" value="1"/>
</dbReference>
<evidence type="ECO:0000256" key="11">
    <source>
        <dbReference type="ARBA" id="ARBA00061274"/>
    </source>
</evidence>
<evidence type="ECO:0000256" key="14">
    <source>
        <dbReference type="SAM" id="Coils"/>
    </source>
</evidence>
<keyword evidence="4 13" id="KW-0547">Nucleotide-binding</keyword>
<dbReference type="GO" id="GO:0019781">
    <property type="term" value="F:NEDD8 activating enzyme activity"/>
    <property type="evidence" value="ECO:0007669"/>
    <property type="project" value="UniProtKB-UniRule"/>
</dbReference>
<dbReference type="Gene3D" id="1.10.20.10">
    <property type="entry name" value="Histone, subunit A"/>
    <property type="match status" value="1"/>
</dbReference>
<evidence type="ECO:0000259" key="16">
    <source>
        <dbReference type="Pfam" id="PF00899"/>
    </source>
</evidence>
<keyword evidence="14" id="KW-0175">Coiled coil</keyword>
<keyword evidence="13" id="KW-0436">Ligase</keyword>
<feature type="active site" description="Glycyl thioester intermediate" evidence="12">
    <location>
        <position position="486"/>
    </location>
</feature>
<keyword evidence="5 13" id="KW-0833">Ubl conjugation pathway</keyword>
<feature type="region of interest" description="Disordered" evidence="15">
    <location>
        <begin position="93"/>
        <end position="118"/>
    </location>
</feature>
<keyword evidence="9" id="KW-0804">Transcription</keyword>
<evidence type="ECO:0000256" key="1">
    <source>
        <dbReference type="ARBA" id="ARBA00004123"/>
    </source>
</evidence>
<keyword evidence="8" id="KW-0010">Activator</keyword>
<dbReference type="CDD" id="cd22926">
    <property type="entry name" value="HFD_SPT3"/>
    <property type="match status" value="1"/>
</dbReference>
<dbReference type="GO" id="GO:0005737">
    <property type="term" value="C:cytoplasm"/>
    <property type="evidence" value="ECO:0007669"/>
    <property type="project" value="UniProtKB-SubCell"/>
</dbReference>
<dbReference type="InterPro" id="IPR023318">
    <property type="entry name" value="Ub_act_enz_dom_a_sf"/>
</dbReference>
<dbReference type="EC" id="6.2.1.64" evidence="13"/>
<evidence type="ECO:0000256" key="10">
    <source>
        <dbReference type="ARBA" id="ARBA00023242"/>
    </source>
</evidence>
<name>A0A9P8NYX4_9ASCO</name>
<sequence length="929" mass="104116">MDKSKFKYRLEIQQMMFVSGETNDPPESTTMVIETIVKDQVIELILQAQKTANARGQKSILPEDVIFMIRHDKAKVNRLRTYLSWKDVRKNAKDQESGDIGAGNELLDNPAGGAGGAANASGIDSKMLAKQKKSQIRLPWELEFMFNEQPMELNDDGTGNQIDEEEREAVLAQLKRLKQNDERTKNMTQKEYVHWSECRQASFTFRKAKRFREWCGMAQITESRPNDDVIDILGFLTFEMVCSLTEKSLEIKRSRVEEFRQEKESKKRKYLFDEPSNDTKPIMPELEKNNFIHFVMTTLLQQAGPFTDPDYTPEFGVESLVTSKILVLGAGGLGCEILKNLALSGFRHIECIDMDTIEISNLNRQFLFRPSDVGKSKAIVACEFVSKRVSSKELTIVPHFCKIQDFDDAFYSQFSMIVCGLDSIGARRWMNEKLITLAATTGQLIPWVDGGTEGFQGSVKLMIPTITACFECYMKLVPVQTTYPLCTLASTPRLPEHCIEWAHQLEWSRIYPDSDFNADIPDHVEKMYQLAKARATQFGIDGVTKSKTLGVVKNIIPAIAATNAVVAAACCHECFKFITSCAENMRDSMYYNGETGVVCVSDPYDKVDDCKVCGSLPREHLITDTTTLQEFVDEVSVKFSLEQPLFFTVEGDLYNAKSPSSSTPTSKLVNLLPFANGVSGLQVNVVDTSTPETYKLIPRLVQLLNLWGDGIGTCGPVGWANLTVLLGELEGLDESQGLLDVSSDWQVVDGGLSQNSVRVDQEDTSKSDSLVLEQDTVVLRKGVVLVGDQWDVDLSKTTIGTCNVGPGEQSVLGVGGSEQNLNVFLGELLNSVRVGNDFGWADESECHWDECEQHPLTLVLFKGDVFEHTVNNGGLGEAWSWLLDSGNHCIYLIDIRWMEIMWVNHQLLYSLLLRLREDWTAYAYINADC</sequence>
<dbReference type="GeneID" id="70238192"/>
<dbReference type="InterPro" id="IPR009072">
    <property type="entry name" value="Histone-fold"/>
</dbReference>
<evidence type="ECO:0000256" key="3">
    <source>
        <dbReference type="ARBA" id="ARBA00022490"/>
    </source>
</evidence>
<reference evidence="17" key="2">
    <citation type="submission" date="2021-01" db="EMBL/GenBank/DDBJ databases">
        <authorList>
            <person name="Schikora-Tamarit M.A."/>
        </authorList>
    </citation>
    <scope>NUCLEOTIDE SEQUENCE</scope>
    <source>
        <strain evidence="17">CBS6075</strain>
    </source>
</reference>
<dbReference type="SUPFAM" id="SSF47113">
    <property type="entry name" value="Histone-fold"/>
    <property type="match status" value="1"/>
</dbReference>
<keyword evidence="10" id="KW-0539">Nucleus</keyword>
<protein>
    <recommendedName>
        <fullName evidence="13">NEDD8-activating enzyme E1 catalytic subunit</fullName>
        <ecNumber evidence="13">6.2.1.64</ecNumber>
    </recommendedName>
</protein>
<dbReference type="SUPFAM" id="SSF69572">
    <property type="entry name" value="Activating enzymes of the ubiquitin-like proteins"/>
    <property type="match status" value="1"/>
</dbReference>